<dbReference type="KEGG" id="plen:EIM92_21185"/>
<gene>
    <name evidence="1" type="ORF">EIM92_21185</name>
</gene>
<accession>A0A3Q8S695</accession>
<keyword evidence="2" id="KW-1185">Reference proteome</keyword>
<dbReference type="EMBL" id="CP034248">
    <property type="protein sequence ID" value="AZK48376.1"/>
    <property type="molecule type" value="Genomic_DNA"/>
</dbReference>
<sequence length="75" mass="8348">MQVMQVSKLTKLSLDHSGGNIKITAYDGDEIRINTTVWFSKSVNLEKSQHILDQAEVSVGENENQLISNACKGRE</sequence>
<proteinExistence type="predicted"/>
<dbReference type="OrthoDB" id="2652108at2"/>
<reference evidence="1 2" key="1">
    <citation type="submission" date="2018-11" db="EMBL/GenBank/DDBJ databases">
        <title>Genome sequencing of Paenibacillus lentus DSM25539(T).</title>
        <authorList>
            <person name="Kook J.-K."/>
            <person name="Park S.-N."/>
            <person name="Lim Y.K."/>
        </authorList>
    </citation>
    <scope>NUCLEOTIDE SEQUENCE [LARGE SCALE GENOMIC DNA]</scope>
    <source>
        <strain evidence="1 2">DSM 25539</strain>
    </source>
</reference>
<dbReference type="Proteomes" id="UP000273145">
    <property type="component" value="Chromosome"/>
</dbReference>
<evidence type="ECO:0000313" key="2">
    <source>
        <dbReference type="Proteomes" id="UP000273145"/>
    </source>
</evidence>
<dbReference type="AlphaFoldDB" id="A0A3Q8S695"/>
<protein>
    <submittedName>
        <fullName evidence="1">Uncharacterized protein</fullName>
    </submittedName>
</protein>
<organism evidence="1 2">
    <name type="scientific">Paenibacillus lentus</name>
    <dbReference type="NCBI Taxonomy" id="1338368"/>
    <lineage>
        <taxon>Bacteria</taxon>
        <taxon>Bacillati</taxon>
        <taxon>Bacillota</taxon>
        <taxon>Bacilli</taxon>
        <taxon>Bacillales</taxon>
        <taxon>Paenibacillaceae</taxon>
        <taxon>Paenibacillus</taxon>
    </lineage>
</organism>
<name>A0A3Q8S695_9BACL</name>
<evidence type="ECO:0000313" key="1">
    <source>
        <dbReference type="EMBL" id="AZK48376.1"/>
    </source>
</evidence>